<organism evidence="2 3">
    <name type="scientific">Bacillus capparidis</name>
    <dbReference type="NCBI Taxonomy" id="1840411"/>
    <lineage>
        <taxon>Bacteria</taxon>
        <taxon>Bacillati</taxon>
        <taxon>Bacillota</taxon>
        <taxon>Bacilli</taxon>
        <taxon>Bacillales</taxon>
        <taxon>Bacillaceae</taxon>
        <taxon>Bacillus</taxon>
    </lineage>
</organism>
<keyword evidence="1" id="KW-0472">Membrane</keyword>
<keyword evidence="3" id="KW-1185">Reference proteome</keyword>
<evidence type="ECO:0000313" key="2">
    <source>
        <dbReference type="EMBL" id="MBP1080399.1"/>
    </source>
</evidence>
<proteinExistence type="predicted"/>
<keyword evidence="1" id="KW-1133">Transmembrane helix</keyword>
<protein>
    <submittedName>
        <fullName evidence="2">Uncharacterized protein</fullName>
    </submittedName>
</protein>
<evidence type="ECO:0000313" key="3">
    <source>
        <dbReference type="Proteomes" id="UP000674416"/>
    </source>
</evidence>
<sequence length="31" mass="3782">MYRGMFYLFFVVVFLIVFFLANFGQSFLNHI</sequence>
<keyword evidence="1" id="KW-0812">Transmembrane</keyword>
<dbReference type="EMBL" id="JAFDST010000001">
    <property type="protein sequence ID" value="MBP1080399.1"/>
    <property type="molecule type" value="Genomic_DNA"/>
</dbReference>
<gene>
    <name evidence="2" type="ORF">JOC74_000887</name>
</gene>
<feature type="transmembrane region" description="Helical" evidence="1">
    <location>
        <begin position="6"/>
        <end position="28"/>
    </location>
</feature>
<evidence type="ECO:0000256" key="1">
    <source>
        <dbReference type="SAM" id="Phobius"/>
    </source>
</evidence>
<reference evidence="2 3" key="1">
    <citation type="submission" date="2021-01" db="EMBL/GenBank/DDBJ databases">
        <title>Genomic Encyclopedia of Type Strains, Phase IV (KMG-IV): sequencing the most valuable type-strain genomes for metagenomic binning, comparative biology and taxonomic classification.</title>
        <authorList>
            <person name="Goeker M."/>
        </authorList>
    </citation>
    <scope>NUCLEOTIDE SEQUENCE [LARGE SCALE GENOMIC DNA]</scope>
    <source>
        <strain evidence="2 3">DSM 103394</strain>
    </source>
</reference>
<dbReference type="Proteomes" id="UP000674416">
    <property type="component" value="Unassembled WGS sequence"/>
</dbReference>
<accession>A0ABS4CTF6</accession>
<name>A0ABS4CTF6_9BACI</name>
<comment type="caution">
    <text evidence="2">The sequence shown here is derived from an EMBL/GenBank/DDBJ whole genome shotgun (WGS) entry which is preliminary data.</text>
</comment>